<evidence type="ECO:0000256" key="1">
    <source>
        <dbReference type="ARBA" id="ARBA00004173"/>
    </source>
</evidence>
<dbReference type="EMBL" id="JAANBB010000171">
    <property type="protein sequence ID" value="KAF7547683.1"/>
    <property type="molecule type" value="Genomic_DNA"/>
</dbReference>
<dbReference type="Pfam" id="PF12921">
    <property type="entry name" value="ATP13"/>
    <property type="match status" value="1"/>
</dbReference>
<keyword evidence="3" id="KW-0496">Mitochondrion</keyword>
<gene>
    <name evidence="4" type="ORF">G7Z17_g7559</name>
</gene>
<evidence type="ECO:0000313" key="4">
    <source>
        <dbReference type="EMBL" id="KAF7547683.1"/>
    </source>
</evidence>
<dbReference type="InterPro" id="IPR024319">
    <property type="entry name" value="ATPase_expression_mit"/>
</dbReference>
<comment type="subcellular location">
    <subcellularLocation>
        <location evidence="1">Mitochondrion</location>
    </subcellularLocation>
</comment>
<dbReference type="GO" id="GO:0005739">
    <property type="term" value="C:mitochondrion"/>
    <property type="evidence" value="ECO:0007669"/>
    <property type="project" value="UniProtKB-SubCell"/>
</dbReference>
<reference evidence="4" key="1">
    <citation type="submission" date="2020-03" db="EMBL/GenBank/DDBJ databases">
        <title>Draft Genome Sequence of Cylindrodendrum hubeiense.</title>
        <authorList>
            <person name="Buettner E."/>
            <person name="Kellner H."/>
        </authorList>
    </citation>
    <scope>NUCLEOTIDE SEQUENCE</scope>
    <source>
        <strain evidence="4">IHI 201604</strain>
    </source>
</reference>
<name>A0A9P5HB75_9HYPO</name>
<dbReference type="Proteomes" id="UP000722485">
    <property type="component" value="Unassembled WGS sequence"/>
</dbReference>
<comment type="caution">
    <text evidence="4">The sequence shown here is derived from an EMBL/GenBank/DDBJ whole genome shotgun (WGS) entry which is preliminary data.</text>
</comment>
<keyword evidence="2" id="KW-0809">Transit peptide</keyword>
<evidence type="ECO:0000313" key="5">
    <source>
        <dbReference type="Proteomes" id="UP000722485"/>
    </source>
</evidence>
<evidence type="ECO:0000256" key="2">
    <source>
        <dbReference type="ARBA" id="ARBA00022946"/>
    </source>
</evidence>
<proteinExistence type="predicted"/>
<dbReference type="AlphaFoldDB" id="A0A9P5HB75"/>
<keyword evidence="5" id="KW-1185">Reference proteome</keyword>
<organism evidence="4 5">
    <name type="scientific">Cylindrodendrum hubeiense</name>
    <dbReference type="NCBI Taxonomy" id="595255"/>
    <lineage>
        <taxon>Eukaryota</taxon>
        <taxon>Fungi</taxon>
        <taxon>Dikarya</taxon>
        <taxon>Ascomycota</taxon>
        <taxon>Pezizomycotina</taxon>
        <taxon>Sordariomycetes</taxon>
        <taxon>Hypocreomycetidae</taxon>
        <taxon>Hypocreales</taxon>
        <taxon>Nectriaceae</taxon>
        <taxon>Cylindrodendrum</taxon>
    </lineage>
</organism>
<protein>
    <submittedName>
        <fullName evidence="4">Uncharacterized protein</fullName>
    </submittedName>
</protein>
<evidence type="ECO:0000256" key="3">
    <source>
        <dbReference type="ARBA" id="ARBA00023128"/>
    </source>
</evidence>
<sequence>MLQGRLLQRGPRLPCLSPSPPFVALPLQLPILDPPIRHRPAVGQRRWFAFHATVDESSTSNSLSTSHLLPRFPDSTLFEDASKQLDDLAPLDRLLRAIQCGDVPRIVPAFLLWVELLKHHGTRVADAAHDELRELPAATFSEIMRCIDPVANPAHDASHGLNITQGQMQFLGASSLIDDFGVRIHHCKVLDAVKVLMDARRAVGVPMLIPDYEVSMRCAGAAVDIHAAIDFFAAISKDGLGPQRNTSTWTEFTKAMFITEPMYYQFDRSRVVVLPRQMYSARQPMEPKGLWALERLRYSLGNLRSLPFNRNKRHINQDLRMITRQKMRSRSHWISAKLYGVLLNEELLCASMISFARSSSLALIKGNVLRRGFRISLKEDQDTGESILKGGKRFRKGNPREPTERLLHAIVEAFGSMSRIRAALELLVYVSRLHRIPIPHETWSNLLNWAYVCGSKPFQVMRRHQGSYQVHVVKAKDVTEIWHVMTSEPFNVKPTFDDYSVYIKSLIVQRSFRTAIDIIRNEAVPYYRRLEEEHHKILIDELLQNTPGPTHQRIQVETHKQYVWFHIANCFKALVKTASANRVQREGHFMQVILPDLINEFGEFFHHQVTYRSAQSHICLTRPMVERRFNFEMKVRRTLPEKLGGMVVQSLHKRGELDTEDPEFEWPQVPQLNVLDWKRRPEKRTRVVGPASLGNDPSPKEWWRAVSKELRT</sequence>
<dbReference type="OrthoDB" id="185373at2759"/>
<accession>A0A9P5HB75</accession>